<keyword evidence="4 6" id="KW-0547">Nucleotide-binding</keyword>
<dbReference type="GO" id="GO:0009166">
    <property type="term" value="P:nucleotide catabolic process"/>
    <property type="evidence" value="ECO:0007669"/>
    <property type="project" value="InterPro"/>
</dbReference>
<dbReference type="InterPro" id="IPR006146">
    <property type="entry name" value="5'-Nucleotdase_CS"/>
</dbReference>
<evidence type="ECO:0000256" key="2">
    <source>
        <dbReference type="ARBA" id="ARBA00022723"/>
    </source>
</evidence>
<dbReference type="HOGENOM" id="CLU_005854_7_1_1"/>
<dbReference type="SUPFAM" id="SSF55816">
    <property type="entry name" value="5'-nucleotidase (syn. UDP-sugar hydrolase), C-terminal domain"/>
    <property type="match status" value="1"/>
</dbReference>
<dbReference type="PANTHER" id="PTHR11575:SF24">
    <property type="entry name" value="5'-NUCLEOTIDASE"/>
    <property type="match status" value="1"/>
</dbReference>
<dbReference type="GO" id="GO:0000166">
    <property type="term" value="F:nucleotide binding"/>
    <property type="evidence" value="ECO:0007669"/>
    <property type="project" value="UniProtKB-KW"/>
</dbReference>
<dbReference type="InterPro" id="IPR004843">
    <property type="entry name" value="Calcineurin-like_PHP"/>
</dbReference>
<dbReference type="InterPro" id="IPR008334">
    <property type="entry name" value="5'-Nucleotdase_C"/>
</dbReference>
<dbReference type="Proteomes" id="UP000008066">
    <property type="component" value="Unassembled WGS sequence"/>
</dbReference>
<keyword evidence="10" id="KW-1185">Reference proteome</keyword>
<name>G0SFT2_CHATD</name>
<keyword evidence="3 6" id="KW-0732">Signal</keyword>
<feature type="chain" id="PRO_5005130829" description="5'-nucleotidase-like protein" evidence="6">
    <location>
        <begin position="18"/>
        <end position="569"/>
    </location>
</feature>
<evidence type="ECO:0000313" key="9">
    <source>
        <dbReference type="EMBL" id="EGS17847.1"/>
    </source>
</evidence>
<dbReference type="STRING" id="759272.G0SFT2"/>
<evidence type="ECO:0000256" key="4">
    <source>
        <dbReference type="ARBA" id="ARBA00022741"/>
    </source>
</evidence>
<dbReference type="PANTHER" id="PTHR11575">
    <property type="entry name" value="5'-NUCLEOTIDASE-RELATED"/>
    <property type="match status" value="1"/>
</dbReference>
<protein>
    <recommendedName>
        <fullName evidence="11">5'-nucleotidase-like protein</fullName>
    </recommendedName>
</protein>
<dbReference type="PROSITE" id="PS00786">
    <property type="entry name" value="5_NUCLEOTIDASE_2"/>
    <property type="match status" value="1"/>
</dbReference>
<dbReference type="InterPro" id="IPR029052">
    <property type="entry name" value="Metallo-depent_PP-like"/>
</dbReference>
<evidence type="ECO:0008006" key="11">
    <source>
        <dbReference type="Google" id="ProtNLM"/>
    </source>
</evidence>
<reference evidence="9 10" key="1">
    <citation type="journal article" date="2011" name="Cell">
        <title>Insight into structure and assembly of the nuclear pore complex by utilizing the genome of a eukaryotic thermophile.</title>
        <authorList>
            <person name="Amlacher S."/>
            <person name="Sarges P."/>
            <person name="Flemming D."/>
            <person name="van Noort V."/>
            <person name="Kunze R."/>
            <person name="Devos D.P."/>
            <person name="Arumugam M."/>
            <person name="Bork P."/>
            <person name="Hurt E."/>
        </authorList>
    </citation>
    <scope>NUCLEOTIDE SEQUENCE [LARGE SCALE GENOMIC DNA]</scope>
    <source>
        <strain evidence="10">DSM 1495 / CBS 144.50 / IMI 039719</strain>
    </source>
</reference>
<dbReference type="InterPro" id="IPR036907">
    <property type="entry name" value="5'-Nucleotdase_C_sf"/>
</dbReference>
<evidence type="ECO:0000259" key="7">
    <source>
        <dbReference type="Pfam" id="PF00149"/>
    </source>
</evidence>
<dbReference type="GO" id="GO:0046872">
    <property type="term" value="F:metal ion binding"/>
    <property type="evidence" value="ECO:0007669"/>
    <property type="project" value="UniProtKB-KW"/>
</dbReference>
<dbReference type="Gene3D" id="3.90.780.10">
    <property type="entry name" value="5'-Nucleotidase, C-terminal domain"/>
    <property type="match status" value="1"/>
</dbReference>
<accession>G0SFT2</accession>
<evidence type="ECO:0000256" key="3">
    <source>
        <dbReference type="ARBA" id="ARBA00022729"/>
    </source>
</evidence>
<dbReference type="OMA" id="NYDCDSP"/>
<sequence>MIKHLLTAAFLAGGAIANIVQGKEDMLVSRRLSKRFYDDAGNYNISFYHINDVHAHLDQFSSSGTDCTKPEKGCYGGYARVKTVLKETRPSHPDSLLLNVGDEFQGTMFFTFYGGEKIAETLNHIGFDAMTLGNHEFDRGDDHLGEFLSNLTFPIVTANIITDHPVLNRTIKPYHIFPEYDLALIGVTTETIPDISQPGDGTKFTDPVQAVQATVDHIRATTNITRIAAITHIGYEEDQRLARETRGLYLIMGGHSHTPLGDFEGAEGPYPTIVENVDGEEIFIVTAYRWGEYLGYIDVTYAPDGRILAYHGAPIHLTNTTKQDEELQAMVDEWREPFEEFSKQEVGYSNVELDQSACQLKECLLGDFVADAMLQYRLNSSTAENSPDFALINAGGIRATIDAGPITRGEILTAFPFGNAIVEVPVSGERLWKVFEGIIAGLNVENGKAVTSFVQVSKGVVIKYKPDELQEGAGNYGKGKLVSVKINGKLLDKTKQYKIVTLDFIATGGDNFFSEKFDNLVLLDTLDEVVVKHIGAVSPVEIALEGRIKEVSDSCKKRRKARGLKKRAM</sequence>
<evidence type="ECO:0000256" key="5">
    <source>
        <dbReference type="ARBA" id="ARBA00022801"/>
    </source>
</evidence>
<dbReference type="OrthoDB" id="7722975at2759"/>
<dbReference type="SUPFAM" id="SSF56300">
    <property type="entry name" value="Metallo-dependent phosphatases"/>
    <property type="match status" value="1"/>
</dbReference>
<dbReference type="Pfam" id="PF00149">
    <property type="entry name" value="Metallophos"/>
    <property type="match status" value="1"/>
</dbReference>
<dbReference type="GeneID" id="18261241"/>
<evidence type="ECO:0000313" key="10">
    <source>
        <dbReference type="Proteomes" id="UP000008066"/>
    </source>
</evidence>
<evidence type="ECO:0000259" key="8">
    <source>
        <dbReference type="Pfam" id="PF02872"/>
    </source>
</evidence>
<feature type="signal peptide" evidence="6">
    <location>
        <begin position="1"/>
        <end position="17"/>
    </location>
</feature>
<comment type="similarity">
    <text evidence="1 6">Belongs to the 5'-nucleotidase family.</text>
</comment>
<dbReference type="Gene3D" id="3.60.21.10">
    <property type="match status" value="1"/>
</dbReference>
<keyword evidence="5 6" id="KW-0378">Hydrolase</keyword>
<dbReference type="GO" id="GO:0016788">
    <property type="term" value="F:hydrolase activity, acting on ester bonds"/>
    <property type="evidence" value="ECO:0007669"/>
    <property type="project" value="InterPro"/>
</dbReference>
<dbReference type="eggNOG" id="KOG4419">
    <property type="taxonomic scope" value="Eukaryota"/>
</dbReference>
<dbReference type="FunFam" id="3.60.21.10:FF:000020">
    <property type="entry name" value="NT5E isoform 4"/>
    <property type="match status" value="1"/>
</dbReference>
<evidence type="ECO:0000256" key="1">
    <source>
        <dbReference type="ARBA" id="ARBA00006654"/>
    </source>
</evidence>
<feature type="domain" description="5'-Nucleotidase C-terminal" evidence="8">
    <location>
        <begin position="346"/>
        <end position="513"/>
    </location>
</feature>
<dbReference type="CDD" id="cd07409">
    <property type="entry name" value="MPP_CD73_N"/>
    <property type="match status" value="1"/>
</dbReference>
<proteinExistence type="inferred from homology"/>
<dbReference type="EMBL" id="GL988047">
    <property type="protein sequence ID" value="EGS17847.1"/>
    <property type="molecule type" value="Genomic_DNA"/>
</dbReference>
<dbReference type="RefSeq" id="XP_006697465.1">
    <property type="nucleotide sequence ID" value="XM_006697402.1"/>
</dbReference>
<keyword evidence="2" id="KW-0479">Metal-binding</keyword>
<gene>
    <name evidence="9" type="ORF">CTHT_0072030</name>
</gene>
<dbReference type="InterPro" id="IPR006179">
    <property type="entry name" value="5_nucleotidase/apyrase"/>
</dbReference>
<feature type="domain" description="Calcineurin-like phosphoesterase" evidence="7">
    <location>
        <begin position="46"/>
        <end position="259"/>
    </location>
</feature>
<dbReference type="KEGG" id="cthr:CTHT_0072030"/>
<dbReference type="PRINTS" id="PR01607">
    <property type="entry name" value="APYRASEFAMLY"/>
</dbReference>
<dbReference type="AlphaFoldDB" id="G0SFT2"/>
<dbReference type="Pfam" id="PF02872">
    <property type="entry name" value="5_nucleotid_C"/>
    <property type="match status" value="1"/>
</dbReference>
<organism evidence="10">
    <name type="scientific">Chaetomium thermophilum (strain DSM 1495 / CBS 144.50 / IMI 039719)</name>
    <name type="common">Thermochaetoides thermophila</name>
    <dbReference type="NCBI Taxonomy" id="759272"/>
    <lineage>
        <taxon>Eukaryota</taxon>
        <taxon>Fungi</taxon>
        <taxon>Dikarya</taxon>
        <taxon>Ascomycota</taxon>
        <taxon>Pezizomycotina</taxon>
        <taxon>Sordariomycetes</taxon>
        <taxon>Sordariomycetidae</taxon>
        <taxon>Sordariales</taxon>
        <taxon>Chaetomiaceae</taxon>
        <taxon>Thermochaetoides</taxon>
    </lineage>
</organism>
<evidence type="ECO:0000256" key="6">
    <source>
        <dbReference type="RuleBase" id="RU362119"/>
    </source>
</evidence>